<feature type="compositionally biased region" description="Basic and acidic residues" evidence="1">
    <location>
        <begin position="28"/>
        <end position="63"/>
    </location>
</feature>
<gene>
    <name evidence="2" type="ORF">SHERM_06769</name>
</gene>
<dbReference type="EMBL" id="CACSLK010034002">
    <property type="protein sequence ID" value="CAA0840728.1"/>
    <property type="molecule type" value="Genomic_DNA"/>
</dbReference>
<dbReference type="PANTHER" id="PTHR46293:SF1">
    <property type="entry name" value="OS03G0632800 PROTEIN"/>
    <property type="match status" value="1"/>
</dbReference>
<feature type="compositionally biased region" description="Polar residues" evidence="1">
    <location>
        <begin position="8"/>
        <end position="27"/>
    </location>
</feature>
<evidence type="ECO:0000313" key="2">
    <source>
        <dbReference type="EMBL" id="CAA0840728.1"/>
    </source>
</evidence>
<feature type="compositionally biased region" description="Basic and acidic residues" evidence="1">
    <location>
        <begin position="85"/>
        <end position="95"/>
    </location>
</feature>
<keyword evidence="3" id="KW-1185">Reference proteome</keyword>
<dbReference type="GO" id="GO:0004842">
    <property type="term" value="F:ubiquitin-protein transferase activity"/>
    <property type="evidence" value="ECO:0007669"/>
    <property type="project" value="InterPro"/>
</dbReference>
<comment type="caution">
    <text evidence="2">The sequence shown here is derived from an EMBL/GenBank/DDBJ whole genome shotgun (WGS) entry which is preliminary data.</text>
</comment>
<evidence type="ECO:0000256" key="1">
    <source>
        <dbReference type="SAM" id="MobiDB-lite"/>
    </source>
</evidence>
<accession>A0A9N7NQB1</accession>
<dbReference type="Proteomes" id="UP001153555">
    <property type="component" value="Unassembled WGS sequence"/>
</dbReference>
<sequence>MKRRGEQKNSAYEQSVGSQTSRVSGTESPEKTRLSQKRAATEEYDQNKRPSIMKSDKKGEKSRAANNVKDVAKMDPKLRQSTKGKKSEQMQERGSKVNARGRSKKKTDKAKADAENPTYNRKLETFWFSLVASETQKSKKPLEQIPSKYLRVKDGNMTVSFIKKYLVKKLNLSCEDEVEISVYGHELPVSMQIREVMEIWLQAAPASETRPAVVGSSAEDFLLTLTYGRKASSP</sequence>
<evidence type="ECO:0000313" key="3">
    <source>
        <dbReference type="Proteomes" id="UP001153555"/>
    </source>
</evidence>
<reference evidence="2" key="1">
    <citation type="submission" date="2019-12" db="EMBL/GenBank/DDBJ databases">
        <authorList>
            <person name="Scholes J."/>
        </authorList>
    </citation>
    <scope>NUCLEOTIDE SEQUENCE</scope>
</reference>
<dbReference type="Gene3D" id="3.10.20.90">
    <property type="entry name" value="Phosphatidylinositol 3-kinase Catalytic Subunit, Chain A, domain 1"/>
    <property type="match status" value="1"/>
</dbReference>
<feature type="region of interest" description="Disordered" evidence="1">
    <location>
        <begin position="1"/>
        <end position="116"/>
    </location>
</feature>
<dbReference type="OrthoDB" id="913876at2759"/>
<proteinExistence type="predicted"/>
<organism evidence="2 3">
    <name type="scientific">Striga hermonthica</name>
    <name type="common">Purple witchweed</name>
    <name type="synonym">Buchnera hermonthica</name>
    <dbReference type="NCBI Taxonomy" id="68872"/>
    <lineage>
        <taxon>Eukaryota</taxon>
        <taxon>Viridiplantae</taxon>
        <taxon>Streptophyta</taxon>
        <taxon>Embryophyta</taxon>
        <taxon>Tracheophyta</taxon>
        <taxon>Spermatophyta</taxon>
        <taxon>Magnoliopsida</taxon>
        <taxon>eudicotyledons</taxon>
        <taxon>Gunneridae</taxon>
        <taxon>Pentapetalae</taxon>
        <taxon>asterids</taxon>
        <taxon>lamiids</taxon>
        <taxon>Lamiales</taxon>
        <taxon>Orobanchaceae</taxon>
        <taxon>Buchnereae</taxon>
        <taxon>Striga</taxon>
    </lineage>
</organism>
<protein>
    <submittedName>
        <fullName evidence="2">E3 ubiquitin protein ligase DRIP1</fullName>
    </submittedName>
</protein>
<feature type="compositionally biased region" description="Basic residues" evidence="1">
    <location>
        <begin position="99"/>
        <end position="108"/>
    </location>
</feature>
<dbReference type="PANTHER" id="PTHR46293">
    <property type="entry name" value="E3 UBIQUITIN PROTEIN LIGASE DRIP1"/>
    <property type="match status" value="1"/>
</dbReference>
<name>A0A9N7NQB1_STRHE</name>
<dbReference type="AlphaFoldDB" id="A0A9N7NQB1"/>
<dbReference type="InterPro" id="IPR044807">
    <property type="entry name" value="DRIP1-like"/>
</dbReference>